<dbReference type="PANTHER" id="PTHR43298">
    <property type="entry name" value="MULTIDRUG RESISTANCE PROTEIN NORM-RELATED"/>
    <property type="match status" value="1"/>
</dbReference>
<evidence type="ECO:0000313" key="8">
    <source>
        <dbReference type="Proteomes" id="UP001285244"/>
    </source>
</evidence>
<evidence type="ECO:0000256" key="2">
    <source>
        <dbReference type="ARBA" id="ARBA00010199"/>
    </source>
</evidence>
<evidence type="ECO:0000256" key="1">
    <source>
        <dbReference type="ARBA" id="ARBA00003408"/>
    </source>
</evidence>
<feature type="transmembrane region" description="Helical" evidence="6">
    <location>
        <begin position="100"/>
        <end position="118"/>
    </location>
</feature>
<dbReference type="InterPro" id="IPR002528">
    <property type="entry name" value="MATE_fam"/>
</dbReference>
<dbReference type="InterPro" id="IPR050222">
    <property type="entry name" value="MATE_MdtK"/>
</dbReference>
<feature type="transmembrane region" description="Helical" evidence="6">
    <location>
        <begin position="31"/>
        <end position="52"/>
    </location>
</feature>
<dbReference type="Proteomes" id="UP001285244">
    <property type="component" value="Unassembled WGS sequence"/>
</dbReference>
<keyword evidence="6" id="KW-1133">Transmembrane helix</keyword>
<keyword evidence="6" id="KW-0472">Membrane</keyword>
<feature type="transmembrane region" description="Helical" evidence="6">
    <location>
        <begin position="73"/>
        <end position="94"/>
    </location>
</feature>
<sequence>MLIPSAFMQSMSAFVAQNVGAHKVDRANKTLFYGILISLIFGITMSILTFHFRSNMAGIFTTNPMVIKAGADYLEAYAIDCLLTCFLFCFVGFYNGVGQTIFVMIQGIVGAFGVRIPVAYVMSHQRPVSLFHIGLATPCSTLVQIIICLIVFHHMKTKLKESRT</sequence>
<comment type="function">
    <text evidence="1">Multidrug efflux pump.</text>
</comment>
<accession>A0ABU4WM08</accession>
<evidence type="ECO:0000256" key="5">
    <source>
        <dbReference type="ARBA" id="ARBA00031636"/>
    </source>
</evidence>
<proteinExistence type="inferred from homology"/>
<evidence type="ECO:0000256" key="4">
    <source>
        <dbReference type="ARBA" id="ARBA00022448"/>
    </source>
</evidence>
<comment type="caution">
    <text evidence="7">The sequence shown here is derived from an EMBL/GenBank/DDBJ whole genome shotgun (WGS) entry which is preliminary data.</text>
</comment>
<name>A0ABU4WM08_9FIRM</name>
<keyword evidence="4" id="KW-0813">Transport</keyword>
<keyword evidence="8" id="KW-1185">Reference proteome</keyword>
<keyword evidence="6" id="KW-0812">Transmembrane</keyword>
<reference evidence="7 8" key="1">
    <citation type="submission" date="2022-03" db="EMBL/GenBank/DDBJ databases">
        <title>Novel taxa within the pig intestine.</title>
        <authorList>
            <person name="Wylensek D."/>
            <person name="Bishof K."/>
            <person name="Afrizal A."/>
            <person name="Clavel T."/>
        </authorList>
    </citation>
    <scope>NUCLEOTIDE SEQUENCE [LARGE SCALE GENOMIC DNA]</scope>
    <source>
        <strain evidence="7 8">Cla-KB-P134</strain>
    </source>
</reference>
<dbReference type="Pfam" id="PF01554">
    <property type="entry name" value="MatE"/>
    <property type="match status" value="1"/>
</dbReference>
<feature type="transmembrane region" description="Helical" evidence="6">
    <location>
        <begin position="130"/>
        <end position="152"/>
    </location>
</feature>
<dbReference type="EMBL" id="JALBUS010000009">
    <property type="protein sequence ID" value="MDX8417591.1"/>
    <property type="molecule type" value="Genomic_DNA"/>
</dbReference>
<evidence type="ECO:0000256" key="6">
    <source>
        <dbReference type="SAM" id="Phobius"/>
    </source>
</evidence>
<protein>
    <recommendedName>
        <fullName evidence="3">Probable multidrug resistance protein NorM</fullName>
    </recommendedName>
    <alternativeName>
        <fullName evidence="5">Multidrug-efflux transporter</fullName>
    </alternativeName>
</protein>
<evidence type="ECO:0000256" key="3">
    <source>
        <dbReference type="ARBA" id="ARBA00020268"/>
    </source>
</evidence>
<dbReference type="RefSeq" id="WP_320325876.1">
    <property type="nucleotide sequence ID" value="NZ_JALBUS010000009.1"/>
</dbReference>
<gene>
    <name evidence="7" type="ORF">MOZ64_07010</name>
</gene>
<comment type="similarity">
    <text evidence="2">Belongs to the multi antimicrobial extrusion (MATE) (TC 2.A.66.1) family.</text>
</comment>
<organism evidence="7 8">
    <name type="scientific">Absicoccus intestinalis</name>
    <dbReference type="NCBI Taxonomy" id="2926319"/>
    <lineage>
        <taxon>Bacteria</taxon>
        <taxon>Bacillati</taxon>
        <taxon>Bacillota</taxon>
        <taxon>Erysipelotrichia</taxon>
        <taxon>Erysipelotrichales</taxon>
        <taxon>Erysipelotrichaceae</taxon>
        <taxon>Absicoccus</taxon>
    </lineage>
</organism>
<evidence type="ECO:0000313" key="7">
    <source>
        <dbReference type="EMBL" id="MDX8417591.1"/>
    </source>
</evidence>
<dbReference type="PANTHER" id="PTHR43298:SF2">
    <property type="entry name" value="FMN_FAD EXPORTER YEEO-RELATED"/>
    <property type="match status" value="1"/>
</dbReference>